<feature type="domain" description="FAD-binding FR-type" evidence="1">
    <location>
        <begin position="10"/>
        <end position="133"/>
    </location>
</feature>
<dbReference type="Proteomes" id="UP000824504">
    <property type="component" value="Chromosome"/>
</dbReference>
<dbReference type="InterPro" id="IPR007037">
    <property type="entry name" value="SIP_rossman_dom"/>
</dbReference>
<dbReference type="PANTHER" id="PTHR30157:SF0">
    <property type="entry name" value="NADPH-DEPENDENT FERRIC-CHELATE REDUCTASE"/>
    <property type="match status" value="1"/>
</dbReference>
<accession>A0ABX8SDV5</accession>
<dbReference type="RefSeq" id="WP_219079700.1">
    <property type="nucleotide sequence ID" value="NZ_CP079216.1"/>
</dbReference>
<proteinExistence type="predicted"/>
<reference evidence="2 3" key="1">
    <citation type="submission" date="2021-07" db="EMBL/GenBank/DDBJ databases">
        <title>complete genome sequencing of Tessaracoccus sp.J1M15.</title>
        <authorList>
            <person name="Bae J.-W."/>
            <person name="Kim D.-y."/>
        </authorList>
    </citation>
    <scope>NUCLEOTIDE SEQUENCE [LARGE SCALE GENOMIC DNA]</scope>
    <source>
        <strain evidence="2 3">J1M15</strain>
    </source>
</reference>
<keyword evidence="3" id="KW-1185">Reference proteome</keyword>
<evidence type="ECO:0000313" key="2">
    <source>
        <dbReference type="EMBL" id="QXT61606.1"/>
    </source>
</evidence>
<dbReference type="InterPro" id="IPR017927">
    <property type="entry name" value="FAD-bd_FR_type"/>
</dbReference>
<dbReference type="EMBL" id="CP079216">
    <property type="protein sequence ID" value="QXT61606.1"/>
    <property type="molecule type" value="Genomic_DNA"/>
</dbReference>
<evidence type="ECO:0000259" key="1">
    <source>
        <dbReference type="PROSITE" id="PS51384"/>
    </source>
</evidence>
<dbReference type="InterPro" id="IPR039374">
    <property type="entry name" value="SIP_fam"/>
</dbReference>
<dbReference type="Pfam" id="PF08021">
    <property type="entry name" value="FAD_binding_9"/>
    <property type="match status" value="1"/>
</dbReference>
<organism evidence="2 3">
    <name type="scientific">Tessaracoccus palaemonis</name>
    <dbReference type="NCBI Taxonomy" id="2829499"/>
    <lineage>
        <taxon>Bacteria</taxon>
        <taxon>Bacillati</taxon>
        <taxon>Actinomycetota</taxon>
        <taxon>Actinomycetes</taxon>
        <taxon>Propionibacteriales</taxon>
        <taxon>Propionibacteriaceae</taxon>
        <taxon>Tessaracoccus</taxon>
    </lineage>
</organism>
<evidence type="ECO:0000313" key="3">
    <source>
        <dbReference type="Proteomes" id="UP000824504"/>
    </source>
</evidence>
<dbReference type="PANTHER" id="PTHR30157">
    <property type="entry name" value="FERRIC REDUCTASE, NADPH-DEPENDENT"/>
    <property type="match status" value="1"/>
</dbReference>
<dbReference type="InterPro" id="IPR013113">
    <property type="entry name" value="SIP_FAD-bd"/>
</dbReference>
<sequence>MTSLPEHYEPRIHRAEVTAAHRLSPGMIRVVFGGGDLRDFPTTGVGDEYVRLFFPADPDELPGLPVVSGRGWEFEDGVEQSEARVYTVRRHAPGEITVDFVVHAGGVGSRWATQARPGQILGVTPPYALYERPEAAKRQILVADEPGLPAALRIAEQTAGTVPATLVLEVRDEDHRLVAEAGDVQYQWLSGTGNGHTPSQLEDALRRMPIDENTYVWVATEGRLSRSIRKLLRHGLGMPASHYKCIAYWQDDAEAWRARYDALGPEFRDRIRALWSDEERDPEEIFDDVQRMYEVAGL</sequence>
<dbReference type="CDD" id="cd06193">
    <property type="entry name" value="siderophore_interacting"/>
    <property type="match status" value="1"/>
</dbReference>
<dbReference type="PROSITE" id="PS51384">
    <property type="entry name" value="FAD_FR"/>
    <property type="match status" value="1"/>
</dbReference>
<dbReference type="Pfam" id="PF04954">
    <property type="entry name" value="SIP"/>
    <property type="match status" value="1"/>
</dbReference>
<gene>
    <name evidence="2" type="ORF">KDB89_07205</name>
</gene>
<name>A0ABX8SDV5_9ACTN</name>
<protein>
    <submittedName>
        <fullName evidence="2">Siderophore-interacting protein</fullName>
    </submittedName>
</protein>